<comment type="caution">
    <text evidence="1">The sequence shown here is derived from an EMBL/GenBank/DDBJ whole genome shotgun (WGS) entry which is preliminary data.</text>
</comment>
<dbReference type="InterPro" id="IPR036291">
    <property type="entry name" value="NAD(P)-bd_dom_sf"/>
</dbReference>
<dbReference type="SUPFAM" id="SSF51735">
    <property type="entry name" value="NAD(P)-binding Rossmann-fold domains"/>
    <property type="match status" value="1"/>
</dbReference>
<name>A0A3M2SRH2_9HYPO</name>
<protein>
    <recommendedName>
        <fullName evidence="3">NAD(P)-binding domain-containing protein</fullName>
    </recommendedName>
</protein>
<dbReference type="PANTHER" id="PTHR14097">
    <property type="entry name" value="OXIDOREDUCTASE HTATIP2"/>
    <property type="match status" value="1"/>
</dbReference>
<evidence type="ECO:0000313" key="1">
    <source>
        <dbReference type="EMBL" id="RMJ20171.1"/>
    </source>
</evidence>
<keyword evidence="2" id="KW-1185">Reference proteome</keyword>
<dbReference type="Gene3D" id="3.40.50.720">
    <property type="entry name" value="NAD(P)-binding Rossmann-like Domain"/>
    <property type="match status" value="1"/>
</dbReference>
<dbReference type="PANTHER" id="PTHR14097:SF8">
    <property type="entry name" value="NAD(P)-BINDING DOMAIN-CONTAINING PROTEIN"/>
    <property type="match status" value="1"/>
</dbReference>
<gene>
    <name evidence="1" type="ORF">CDV36_000288</name>
</gene>
<dbReference type="AlphaFoldDB" id="A0A3M2SRH2"/>
<dbReference type="OrthoDB" id="9975943at2759"/>
<organism evidence="1 2">
    <name type="scientific">Fusarium kuroshium</name>
    <dbReference type="NCBI Taxonomy" id="2010991"/>
    <lineage>
        <taxon>Eukaryota</taxon>
        <taxon>Fungi</taxon>
        <taxon>Dikarya</taxon>
        <taxon>Ascomycota</taxon>
        <taxon>Pezizomycotina</taxon>
        <taxon>Sordariomycetes</taxon>
        <taxon>Hypocreomycetidae</taxon>
        <taxon>Hypocreales</taxon>
        <taxon>Nectriaceae</taxon>
        <taxon>Fusarium</taxon>
        <taxon>Fusarium solani species complex</taxon>
    </lineage>
</organism>
<reference evidence="1 2" key="1">
    <citation type="submission" date="2017-06" db="EMBL/GenBank/DDBJ databases">
        <title>Comparative genomic analysis of Ambrosia Fusariam Clade fungi.</title>
        <authorList>
            <person name="Stajich J.E."/>
            <person name="Carrillo J."/>
            <person name="Kijimoto T."/>
            <person name="Eskalen A."/>
            <person name="O'Donnell K."/>
            <person name="Kasson M."/>
        </authorList>
    </citation>
    <scope>NUCLEOTIDE SEQUENCE [LARGE SCALE GENOMIC DNA]</scope>
    <source>
        <strain evidence="1">UCR3666</strain>
    </source>
</reference>
<proteinExistence type="predicted"/>
<sequence length="272" mass="29834">MHLILTGATGLVGSSVLDAMLKTKEITKISILSRRPVPLAADDPRANVIIHRDFETYEPELLNKLQGANGVVWALGISQLKVTKEFVYLICLTLNGTLQTDYLYLSSEYITITKDFPLAAVKAFSSLTPDDDEPFRFIYVSGGGATLNPGLTTPFYGRVKGETEKALSELRTPRFHIESVRPAGVDPSNHDAIKPHIPDPGAAYHAMGYVLGPLMRTILHPLHSPTEKLGPFLVGMAMGKYDKQLDVGGKGITDLNGSRILDNWAFRRLYGL</sequence>
<accession>A0A3M2SRH2</accession>
<evidence type="ECO:0008006" key="3">
    <source>
        <dbReference type="Google" id="ProtNLM"/>
    </source>
</evidence>
<dbReference type="Proteomes" id="UP000277212">
    <property type="component" value="Unassembled WGS sequence"/>
</dbReference>
<dbReference type="EMBL" id="NKUJ01000002">
    <property type="protein sequence ID" value="RMJ20171.1"/>
    <property type="molecule type" value="Genomic_DNA"/>
</dbReference>
<evidence type="ECO:0000313" key="2">
    <source>
        <dbReference type="Proteomes" id="UP000277212"/>
    </source>
</evidence>